<comment type="catalytic activity">
    <reaction evidence="43">
        <text>1-O-hexadecyl-2-(9Z)-octadecenoyl-sn-glycero-3-phosphocholine + H2O = 1-O-hexadecyl-sn-glycero-3-phosphocholine + (9Z)-octadecenoate + H(+)</text>
        <dbReference type="Rhea" id="RHEA:40915"/>
        <dbReference type="ChEBI" id="CHEBI:15377"/>
        <dbReference type="ChEBI" id="CHEBI:15378"/>
        <dbReference type="ChEBI" id="CHEBI:30823"/>
        <dbReference type="ChEBI" id="CHEBI:34112"/>
        <dbReference type="ChEBI" id="CHEBI:64496"/>
    </reaction>
    <physiologicalReaction direction="left-to-right" evidence="43">
        <dbReference type="Rhea" id="RHEA:40916"/>
    </physiologicalReaction>
</comment>
<evidence type="ECO:0000256" key="39">
    <source>
        <dbReference type="ARBA" id="ARBA00048613"/>
    </source>
</evidence>
<evidence type="ECO:0000256" key="24">
    <source>
        <dbReference type="ARBA" id="ARBA00045916"/>
    </source>
</evidence>
<comment type="catalytic activity">
    <reaction evidence="38">
        <text>a 1-acyl-sn-glycero-3-phosphocholine + H2O = sn-glycerol 3-phosphocholine + a fatty acid + H(+)</text>
        <dbReference type="Rhea" id="RHEA:15177"/>
        <dbReference type="ChEBI" id="CHEBI:15377"/>
        <dbReference type="ChEBI" id="CHEBI:15378"/>
        <dbReference type="ChEBI" id="CHEBI:16870"/>
        <dbReference type="ChEBI" id="CHEBI:28868"/>
        <dbReference type="ChEBI" id="CHEBI:58168"/>
        <dbReference type="EC" id="3.1.1.5"/>
    </reaction>
    <physiologicalReaction direction="left-to-right" evidence="38">
        <dbReference type="Rhea" id="RHEA:15178"/>
    </physiologicalReaction>
</comment>
<evidence type="ECO:0000256" key="46">
    <source>
        <dbReference type="ARBA" id="ARBA00049372"/>
    </source>
</evidence>
<protein>
    <recommendedName>
        <fullName evidence="6">Phospholipase B1, membrane-associated</fullName>
        <ecNumber evidence="5">3.1.1.3</ecNumber>
        <ecNumber evidence="4">3.1.1.4</ecNumber>
        <ecNumber evidence="3">3.1.1.5</ecNumber>
    </recommendedName>
    <alternativeName>
        <fullName evidence="20">Lysophospholipase</fullName>
    </alternativeName>
    <alternativeName>
        <fullName evidence="21">Phospholipase A2</fullName>
    </alternativeName>
    <alternativeName>
        <fullName evidence="23">Phospholipase B/lipase</fullName>
    </alternativeName>
    <alternativeName>
        <fullName evidence="22">Triacylglycerol lipase</fullName>
    </alternativeName>
</protein>
<comment type="catalytic activity">
    <reaction evidence="31">
        <text>a 1-O-alkyl-2-acyl-sn-glycero-3-phosphocholine + H2O = a 1-O-alkyl-sn-glycero-3-phosphocholine + a fatty acid + H(+)</text>
        <dbReference type="Rhea" id="RHEA:36231"/>
        <dbReference type="ChEBI" id="CHEBI:15377"/>
        <dbReference type="ChEBI" id="CHEBI:15378"/>
        <dbReference type="ChEBI" id="CHEBI:28868"/>
        <dbReference type="ChEBI" id="CHEBI:30909"/>
        <dbReference type="ChEBI" id="CHEBI:36702"/>
        <dbReference type="EC" id="3.1.1.4"/>
    </reaction>
    <physiologicalReaction direction="left-to-right" evidence="31">
        <dbReference type="Rhea" id="RHEA:36232"/>
    </physiologicalReaction>
</comment>
<comment type="catalytic activity">
    <reaction evidence="47">
        <text>2-(9Z-octadecenoyl)-glycerol + H2O = glycerol + (9Z)-octadecenoate + H(+)</text>
        <dbReference type="Rhea" id="RHEA:38491"/>
        <dbReference type="ChEBI" id="CHEBI:15377"/>
        <dbReference type="ChEBI" id="CHEBI:15378"/>
        <dbReference type="ChEBI" id="CHEBI:17754"/>
        <dbReference type="ChEBI" id="CHEBI:30823"/>
        <dbReference type="ChEBI" id="CHEBI:73990"/>
    </reaction>
    <physiologicalReaction direction="left-to-right" evidence="47">
        <dbReference type="Rhea" id="RHEA:38492"/>
    </physiologicalReaction>
</comment>
<keyword evidence="13" id="KW-0443">Lipid metabolism</keyword>
<comment type="catalytic activity">
    <reaction evidence="28">
        <text>1-hexadecanoyl-2-(9Z)-octadecenoyl-3-octadecanoyl-sn-glycerol + H2O = 1-hexadecanoyl-2-(9Z-octadecenoyl)-sn-glycerol + octadecanoate + H(+)</text>
        <dbReference type="Rhea" id="RHEA:41111"/>
        <dbReference type="ChEBI" id="CHEBI:15377"/>
        <dbReference type="ChEBI" id="CHEBI:15378"/>
        <dbReference type="ChEBI" id="CHEBI:25629"/>
        <dbReference type="ChEBI" id="CHEBI:75466"/>
        <dbReference type="ChEBI" id="CHEBI:77623"/>
    </reaction>
    <physiologicalReaction direction="left-to-right" evidence="28">
        <dbReference type="Rhea" id="RHEA:41112"/>
    </physiologicalReaction>
</comment>
<evidence type="ECO:0000256" key="17">
    <source>
        <dbReference type="ARBA" id="ARBA00023369"/>
    </source>
</evidence>
<comment type="catalytic activity">
    <reaction evidence="46">
        <text>1,3-di-(9Z-octadecenoyl)-glycerol + H2O = 1-(9Z-octadecenoyl)-glycerol + (9Z)-octadecenoate + H(+)</text>
        <dbReference type="Rhea" id="RHEA:39939"/>
        <dbReference type="ChEBI" id="CHEBI:15377"/>
        <dbReference type="ChEBI" id="CHEBI:15378"/>
        <dbReference type="ChEBI" id="CHEBI:30823"/>
        <dbReference type="ChEBI" id="CHEBI:75342"/>
        <dbReference type="ChEBI" id="CHEBI:75735"/>
    </reaction>
    <physiologicalReaction direction="left-to-right" evidence="46">
        <dbReference type="Rhea" id="RHEA:39940"/>
    </physiologicalReaction>
</comment>
<evidence type="ECO:0000256" key="9">
    <source>
        <dbReference type="ARBA" id="ARBA00022729"/>
    </source>
</evidence>
<keyword evidence="11" id="KW-0378">Hydrolase</keyword>
<dbReference type="PANTHER" id="PTHR21325:SF52">
    <property type="entry name" value="PHOSPHOLIPASE B1, MEMBRANE-ASSOCIATED"/>
    <property type="match status" value="1"/>
</dbReference>
<dbReference type="OrthoDB" id="10265800at2759"/>
<dbReference type="InterPro" id="IPR036514">
    <property type="entry name" value="SGNH_hydro_sf"/>
</dbReference>
<comment type="catalytic activity">
    <reaction evidence="29">
        <text>2,3-di-(9Z)-octadecenoyl-sn-glycerol + H2O = 3-(9Z-octadecenoyl)-sn-glycerol + (9Z)-octadecenoate + H(+)</text>
        <dbReference type="Rhea" id="RHEA:42604"/>
        <dbReference type="ChEBI" id="CHEBI:15377"/>
        <dbReference type="ChEBI" id="CHEBI:15378"/>
        <dbReference type="ChEBI" id="CHEBI:30823"/>
        <dbReference type="ChEBI" id="CHEBI:75824"/>
        <dbReference type="ChEBI" id="CHEBI:75938"/>
    </reaction>
    <physiologicalReaction direction="left-to-right" evidence="29">
        <dbReference type="Rhea" id="RHEA:42605"/>
    </physiologicalReaction>
</comment>
<dbReference type="EC" id="3.1.1.4" evidence="4"/>
<comment type="catalytic activity">
    <reaction evidence="35">
        <text>1-hexadecanoyl-2-(9Z,12Z-octadecadienoyl)-sn-glycero-3-phosphocholine + H2O = 2-(9Z,12Z-octadecadienoyl)-sn-glycero-3-phosphocholine + hexadecanoate + H(+)</text>
        <dbReference type="Rhea" id="RHEA:40971"/>
        <dbReference type="ChEBI" id="CHEBI:7896"/>
        <dbReference type="ChEBI" id="CHEBI:15377"/>
        <dbReference type="ChEBI" id="CHEBI:15378"/>
        <dbReference type="ChEBI" id="CHEBI:73002"/>
        <dbReference type="ChEBI" id="CHEBI:76084"/>
    </reaction>
    <physiologicalReaction direction="left-to-right" evidence="35">
        <dbReference type="Rhea" id="RHEA:40972"/>
    </physiologicalReaction>
</comment>
<evidence type="ECO:0000256" key="32">
    <source>
        <dbReference type="ARBA" id="ARBA00048058"/>
    </source>
</evidence>
<dbReference type="GO" id="GO:0004622">
    <property type="term" value="F:phosphatidylcholine lysophospholipase activity"/>
    <property type="evidence" value="ECO:0007669"/>
    <property type="project" value="UniProtKB-EC"/>
</dbReference>
<comment type="catalytic activity">
    <reaction evidence="41">
        <text>1-hexadecanoyl-2-(9Z-octadecenoyl)-sn-glycero-3-phosphocholine + H2O = 1-hexadecanoyl-sn-glycero-3-phosphocholine + (9Z)-octadecenoate + H(+)</text>
        <dbReference type="Rhea" id="RHEA:38779"/>
        <dbReference type="ChEBI" id="CHEBI:15377"/>
        <dbReference type="ChEBI" id="CHEBI:15378"/>
        <dbReference type="ChEBI" id="CHEBI:30823"/>
        <dbReference type="ChEBI" id="CHEBI:72998"/>
        <dbReference type="ChEBI" id="CHEBI:73001"/>
    </reaction>
    <physiologicalReaction direction="left-to-right" evidence="41">
        <dbReference type="Rhea" id="RHEA:38780"/>
    </physiologicalReaction>
</comment>
<keyword evidence="10" id="KW-0677">Repeat</keyword>
<name>A0A8B7TYT6_CASCN</name>
<evidence type="ECO:0000256" key="20">
    <source>
        <dbReference type="ARBA" id="ARBA00029723"/>
    </source>
</evidence>
<dbReference type="InterPro" id="IPR038885">
    <property type="entry name" value="PLB1"/>
</dbReference>
<dbReference type="Pfam" id="PF00657">
    <property type="entry name" value="Lipase_GDSL"/>
    <property type="match status" value="3"/>
</dbReference>
<sequence>MAPWPQYGLPGHDNLRDFDSLQVDSVVGVMVHSLRPSDIKLVAAIGNPETPLDSETVNQETPERTKNRTQQVCMGVITVLSDIIRQFNPAVLSPMCLPGKNVVPYDDTGDLRSQAEELVRSLKENPQLDFHHDWKLINVFFSNASLCYLCPSAQQKKHSSSMDKLAETLDYLHQEVPKAFVNLVDLSEVAAMSHWHQGSGLSSAPESCSCSGETSKLAKVITRWSYQVAWENLLASSRFSDQDSFAVVFQPFFFDMLPPLTSKEPLAQDPTILALNLWNSMMEPAGRKDEPFSATERRPMKCPSEESPYLFTYKNSNYQTRLLQPQRTGAREGAEVNCIDKDPSDEIPTSVHRLKPADIKVIGAMGDSLTAGNGAGSLSWNLLDVLTEYRGLSWSGGGDQNISTVTTLPNILREFNPSLKGFAVGTGKQTTSNAFFNQAVAGATSEGLVAQARMLVDLMKNDTRIHFQEDWKIITVFIGGNDLCSSCDDPARYSPQNFTENIGKALDILKAEVPRAFVNMVNALEIIKLREIYLDTRVSCPRLILRSLCPCVLKFDNNSTELAALIERNKKYQEGTQQLIESGQYDTRDDFTVVLQPFLQEVNLPRTSEGLPDRSFFAPDCFHFSSKSHAHAATALWKNMLEPVNQKTTQHDFESEIQIVCPNQNSPFLSTYKNYIKDYGTLMLCKDRTPSASTPTSVHSLRPADIQVVASLGDSLTAGNGIGSEPGNLSDVITQYRGLSYSSGGDESLKNVTTLPNILREFNRNLEGYSVGTGDASATNAFFNLAVPEAKAEDLVGQAQALVQKMKDDHRVNFNEDWKVITVMIGARDLCDYCMDSNLYSAANFYDHLRKALDILHREVPRALVNLVDFMNPSIIRQVFLGNPDTCPIQQASILCNCVLTLRENTYELARLEVFTKAYQSSMRELVESGRYETREDFSVVLQPFFLNIQLPSLENGRPDKSFFAPDCIHPNQKFHSQLARALWVNMLEPLGRKTDTLNLAKEILLTCPTKDEPFLRTSRNSNYTYPTTPDIENWGSDFLCTEWNPSSSVPTSVHKLRPADIKVVAALGDSLTTAMGARPINSNNLLTSWRGLSWSIGGDGVLENHTTLPNILKKFNPSIFGFSTGFWEETAGLNVAVEGATAWDMPAQAWDLVKRIKTSLEIDVKKDWKLITLFIGSSDLCHYCQDPKNHSTAQYVQHIQRALDIFYEELPRVFINVVEVMEFAGLYQSQGGNCVMPLAVQRNCSCLKYSQDSLAMQELKKVNWNLQNGISKFSYWQQYMQREDFAVVVQPFFRNTLIPLNKQGETDLTFFSEDCVHFSDRGHAEMAIALWNNMLEPVGHKTTSNNFTYSRAKLKCPSSESPFLYTVRNSQLFPEQATEAHKVPSWTVPIAAICGLVIGILIMTAWRAIRHHQNKVQPMNLSTSHEESLAKPRNEAKKRKRGGKGARLRQRNRRARVCVCVAGGVGGGSKHSAQQERAGHSKQGFHPVPAPAPRRFGAVVVEWGTARGSRGGAAHLRAGGGKSIPLRMREGPAPGSAQHACAERCVAGWRAGAVASEWRCGWGRRRRW</sequence>
<evidence type="ECO:0000256" key="13">
    <source>
        <dbReference type="ARBA" id="ARBA00023098"/>
    </source>
</evidence>
<evidence type="ECO:0000313" key="50">
    <source>
        <dbReference type="RefSeq" id="XP_020010535.1"/>
    </source>
</evidence>
<evidence type="ECO:0000256" key="2">
    <source>
        <dbReference type="ARBA" id="ARBA00009979"/>
    </source>
</evidence>
<comment type="catalytic activity">
    <reaction evidence="30">
        <text>1-hexadecanoyl-2-(9Z-octadecenoyl)-sn-glycero-3-phospho-(1'-sn-glycerol) + H2O = 1-hexadecanoyl-sn-glycero-3-phospho-(1'-sn-glycerol) + (9Z)-octadecenoate + H(+)</text>
        <dbReference type="Rhea" id="RHEA:40919"/>
        <dbReference type="ChEBI" id="CHEBI:15377"/>
        <dbReference type="ChEBI" id="CHEBI:15378"/>
        <dbReference type="ChEBI" id="CHEBI:30823"/>
        <dbReference type="ChEBI" id="CHEBI:72841"/>
        <dbReference type="ChEBI" id="CHEBI:75158"/>
    </reaction>
    <physiologicalReaction direction="left-to-right" evidence="30">
        <dbReference type="Rhea" id="RHEA:40920"/>
    </physiologicalReaction>
</comment>
<comment type="similarity">
    <text evidence="2">Belongs to the 'GDSL' lipolytic enzyme family. Phospholipase B1 subfamily.</text>
</comment>
<evidence type="ECO:0000256" key="45">
    <source>
        <dbReference type="ARBA" id="ARBA00049363"/>
    </source>
</evidence>
<comment type="catalytic activity">
    <reaction evidence="27">
        <text>1-(9Z-octadecenoyl)-glycerol + H2O = glycerol + (9Z)-octadecenoate + H(+)</text>
        <dbReference type="Rhea" id="RHEA:38487"/>
        <dbReference type="ChEBI" id="CHEBI:15377"/>
        <dbReference type="ChEBI" id="CHEBI:15378"/>
        <dbReference type="ChEBI" id="CHEBI:17754"/>
        <dbReference type="ChEBI" id="CHEBI:30823"/>
        <dbReference type="ChEBI" id="CHEBI:75342"/>
    </reaction>
    <physiologicalReaction direction="left-to-right" evidence="27">
        <dbReference type="Rhea" id="RHEA:38488"/>
    </physiologicalReaction>
</comment>
<evidence type="ECO:0000256" key="6">
    <source>
        <dbReference type="ARBA" id="ARBA00015133"/>
    </source>
</evidence>
<evidence type="ECO:0000256" key="30">
    <source>
        <dbReference type="ARBA" id="ARBA00048015"/>
    </source>
</evidence>
<keyword evidence="8 49" id="KW-0812">Transmembrane</keyword>
<dbReference type="GO" id="GO:0004806">
    <property type="term" value="F:triacylglycerol lipase activity"/>
    <property type="evidence" value="ECO:0007669"/>
    <property type="project" value="UniProtKB-EC"/>
</dbReference>
<comment type="catalytic activity">
    <reaction evidence="36">
        <text>1-octadecanoyl-2-(9Z,12Z)-octadecadienoyl-sn-glycerol + H2O = 1-octadecanoyl-sn-glycerol + (9Z,12Z)-octadecadienoate + H(+)</text>
        <dbReference type="Rhea" id="RHEA:40927"/>
        <dbReference type="ChEBI" id="CHEBI:15377"/>
        <dbReference type="ChEBI" id="CHEBI:15378"/>
        <dbReference type="ChEBI" id="CHEBI:30245"/>
        <dbReference type="ChEBI" id="CHEBI:75550"/>
        <dbReference type="ChEBI" id="CHEBI:77097"/>
    </reaction>
    <physiologicalReaction direction="left-to-right" evidence="36">
        <dbReference type="Rhea" id="RHEA:40928"/>
    </physiologicalReaction>
</comment>
<proteinExistence type="inferred from homology"/>
<keyword evidence="12 49" id="KW-1133">Transmembrane helix</keyword>
<evidence type="ECO:0000256" key="47">
    <source>
        <dbReference type="ARBA" id="ARBA00049461"/>
    </source>
</evidence>
<evidence type="ECO:0000256" key="37">
    <source>
        <dbReference type="ARBA" id="ARBA00048386"/>
    </source>
</evidence>
<dbReference type="EC" id="3.1.1.5" evidence="3"/>
<comment type="catalytic activity">
    <reaction evidence="26">
        <text>1,3-dihexadecanoyl-2-(9Z-octadecenoyl)glycerol + H2O = 1-hexadecanoyl-2-(9Z-octadecenoyl)-glycerol + hexadecanoate + H(+)</text>
        <dbReference type="Rhea" id="RHEA:40979"/>
        <dbReference type="ChEBI" id="CHEBI:7896"/>
        <dbReference type="ChEBI" id="CHEBI:15377"/>
        <dbReference type="ChEBI" id="CHEBI:15378"/>
        <dbReference type="ChEBI" id="CHEBI:75585"/>
        <dbReference type="ChEBI" id="CHEBI:75688"/>
    </reaction>
    <physiologicalReaction direction="left-to-right" evidence="26">
        <dbReference type="Rhea" id="RHEA:40980"/>
    </physiologicalReaction>
</comment>
<dbReference type="KEGG" id="ccan:109679883"/>
<dbReference type="SUPFAM" id="SSF52266">
    <property type="entry name" value="SGNH hydrolase"/>
    <property type="match status" value="3"/>
</dbReference>
<evidence type="ECO:0000256" key="28">
    <source>
        <dbReference type="ARBA" id="ARBA00047459"/>
    </source>
</evidence>
<keyword evidence="7" id="KW-1003">Cell membrane</keyword>
<evidence type="ECO:0000256" key="16">
    <source>
        <dbReference type="ARBA" id="ARBA00023264"/>
    </source>
</evidence>
<evidence type="ECO:0000256" key="48">
    <source>
        <dbReference type="SAM" id="MobiDB-lite"/>
    </source>
</evidence>
<comment type="catalytic activity">
    <reaction evidence="40">
        <text>1-hexadecanoyl-sn-glycero-3-phosphocholine + H2O = sn-glycerol 3-phosphocholine + hexadecanoate + H(+)</text>
        <dbReference type="Rhea" id="RHEA:40435"/>
        <dbReference type="ChEBI" id="CHEBI:7896"/>
        <dbReference type="ChEBI" id="CHEBI:15377"/>
        <dbReference type="ChEBI" id="CHEBI:15378"/>
        <dbReference type="ChEBI" id="CHEBI:16870"/>
        <dbReference type="ChEBI" id="CHEBI:72998"/>
    </reaction>
    <physiologicalReaction direction="left-to-right" evidence="40">
        <dbReference type="Rhea" id="RHEA:40436"/>
    </physiologicalReaction>
</comment>
<comment type="subcellular location">
    <subcellularLocation>
        <location evidence="1">Apical cell membrane</location>
        <topology evidence="1">Single-pass type I membrane protein</topology>
    </subcellularLocation>
</comment>
<dbReference type="InterPro" id="IPR035547">
    <property type="entry name" value="Phospholipase_B"/>
</dbReference>
<evidence type="ECO:0000256" key="38">
    <source>
        <dbReference type="ARBA" id="ARBA00048454"/>
    </source>
</evidence>
<evidence type="ECO:0000256" key="31">
    <source>
        <dbReference type="ARBA" id="ARBA00048049"/>
    </source>
</evidence>
<comment type="catalytic activity">
    <reaction evidence="33">
        <text>1,2-di-(9Z-octadecenoyl)-sn-glycerol + H2O = 1-(9Z-octadecenoyl)-sn-glycerol + (9Z)-octadecenoate + H(+)</text>
        <dbReference type="Rhea" id="RHEA:41219"/>
        <dbReference type="ChEBI" id="CHEBI:15377"/>
        <dbReference type="ChEBI" id="CHEBI:15378"/>
        <dbReference type="ChEBI" id="CHEBI:30823"/>
        <dbReference type="ChEBI" id="CHEBI:52333"/>
        <dbReference type="ChEBI" id="CHEBI:75757"/>
    </reaction>
    <physiologicalReaction direction="left-to-right" evidence="33">
        <dbReference type="Rhea" id="RHEA:41220"/>
    </physiologicalReaction>
</comment>
<evidence type="ECO:0000256" key="14">
    <source>
        <dbReference type="ARBA" id="ARBA00023136"/>
    </source>
</evidence>
<evidence type="ECO:0000256" key="22">
    <source>
        <dbReference type="ARBA" id="ARBA00031485"/>
    </source>
</evidence>
<comment type="catalytic activity">
    <reaction evidence="32">
        <text>1,2-di-(9Z-octadecenoyl)-sn-glycero-3-phosphocholine + H2O = 1-(9Z-octadecenoyl)-sn-glycero-3-phosphocholine + (9Z)-octadecenoate + H(+)</text>
        <dbReference type="Rhea" id="RHEA:40923"/>
        <dbReference type="ChEBI" id="CHEBI:15377"/>
        <dbReference type="ChEBI" id="CHEBI:15378"/>
        <dbReference type="ChEBI" id="CHEBI:28610"/>
        <dbReference type="ChEBI" id="CHEBI:30823"/>
        <dbReference type="ChEBI" id="CHEBI:74669"/>
    </reaction>
    <physiologicalReaction direction="left-to-right" evidence="32">
        <dbReference type="Rhea" id="RHEA:40924"/>
    </physiologicalReaction>
</comment>
<evidence type="ECO:0000256" key="4">
    <source>
        <dbReference type="ARBA" id="ARBA00013278"/>
    </source>
</evidence>
<evidence type="ECO:0000256" key="36">
    <source>
        <dbReference type="ARBA" id="ARBA00048374"/>
    </source>
</evidence>
<dbReference type="EC" id="3.1.1.3" evidence="5"/>
<dbReference type="GO" id="GO:0050253">
    <property type="term" value="F:retinyl-palmitate esterase activity"/>
    <property type="evidence" value="ECO:0007669"/>
    <property type="project" value="TreeGrafter"/>
</dbReference>
<evidence type="ECO:0000256" key="15">
    <source>
        <dbReference type="ARBA" id="ARBA00023180"/>
    </source>
</evidence>
<dbReference type="CTD" id="151056"/>
<evidence type="ECO:0000256" key="49">
    <source>
        <dbReference type="SAM" id="Phobius"/>
    </source>
</evidence>
<dbReference type="GO" id="GO:0031526">
    <property type="term" value="C:brush border membrane"/>
    <property type="evidence" value="ECO:0007669"/>
    <property type="project" value="TreeGrafter"/>
</dbReference>
<keyword evidence="14 49" id="KW-0472">Membrane</keyword>
<evidence type="ECO:0000256" key="25">
    <source>
        <dbReference type="ARBA" id="ARBA00047324"/>
    </source>
</evidence>
<comment type="catalytic activity">
    <reaction evidence="25">
        <text>1-hexadecanoyl-2-(9Z)-octadecenoyl-3-octadecanoyl-sn-glycerol + H2O = 2-(9Z-octadecenoyl)-3-octadecanoyl-sn-glycerol + hexadecanoate + H(+)</text>
        <dbReference type="Rhea" id="RHEA:41107"/>
        <dbReference type="ChEBI" id="CHEBI:7896"/>
        <dbReference type="ChEBI" id="CHEBI:15377"/>
        <dbReference type="ChEBI" id="CHEBI:15378"/>
        <dbReference type="ChEBI" id="CHEBI:75558"/>
        <dbReference type="ChEBI" id="CHEBI:77623"/>
    </reaction>
    <physiologicalReaction direction="left-to-right" evidence="25">
        <dbReference type="Rhea" id="RHEA:41108"/>
    </physiologicalReaction>
</comment>
<feature type="region of interest" description="Disordered" evidence="48">
    <location>
        <begin position="1467"/>
        <end position="1492"/>
    </location>
</feature>
<evidence type="ECO:0000256" key="27">
    <source>
        <dbReference type="ARBA" id="ARBA00047438"/>
    </source>
</evidence>
<keyword evidence="15" id="KW-0325">Glycoprotein</keyword>
<keyword evidence="16" id="KW-1208">Phospholipid metabolism</keyword>
<evidence type="ECO:0000256" key="11">
    <source>
        <dbReference type="ARBA" id="ARBA00022801"/>
    </source>
</evidence>
<evidence type="ECO:0000256" key="5">
    <source>
        <dbReference type="ARBA" id="ARBA00013279"/>
    </source>
</evidence>
<evidence type="ECO:0000256" key="3">
    <source>
        <dbReference type="ARBA" id="ARBA00013274"/>
    </source>
</evidence>
<evidence type="ECO:0000256" key="7">
    <source>
        <dbReference type="ARBA" id="ARBA00022475"/>
    </source>
</evidence>
<dbReference type="CDD" id="cd01824">
    <property type="entry name" value="Phospholipase_B_like"/>
    <property type="match status" value="4"/>
</dbReference>
<evidence type="ECO:0000256" key="1">
    <source>
        <dbReference type="ARBA" id="ARBA00004247"/>
    </source>
</evidence>
<feature type="transmembrane region" description="Helical" evidence="49">
    <location>
        <begin position="1387"/>
        <end position="1410"/>
    </location>
</feature>
<evidence type="ECO:0000256" key="18">
    <source>
        <dbReference type="ARBA" id="ARBA00023408"/>
    </source>
</evidence>
<dbReference type="GO" id="GO:0004623">
    <property type="term" value="F:phospholipase A2 activity"/>
    <property type="evidence" value="ECO:0007669"/>
    <property type="project" value="UniProtKB-EC"/>
</dbReference>
<evidence type="ECO:0000256" key="44">
    <source>
        <dbReference type="ARBA" id="ARBA00048939"/>
    </source>
</evidence>
<comment type="catalytic activity">
    <reaction evidence="42">
        <text>1,3-dihexadecanoyl-2-(9Z-octadecenoyl)glycerol + H2O = 1,3-dihexadecanoylglycerol + (9Z)-octadecenoate + H(+)</text>
        <dbReference type="Rhea" id="RHEA:40983"/>
        <dbReference type="ChEBI" id="CHEBI:15377"/>
        <dbReference type="ChEBI" id="CHEBI:15378"/>
        <dbReference type="ChEBI" id="CHEBI:30823"/>
        <dbReference type="ChEBI" id="CHEBI:75688"/>
        <dbReference type="ChEBI" id="CHEBI:77619"/>
    </reaction>
    <physiologicalReaction direction="left-to-right" evidence="42">
        <dbReference type="Rhea" id="RHEA:40984"/>
    </physiologicalReaction>
</comment>
<evidence type="ECO:0000256" key="8">
    <source>
        <dbReference type="ARBA" id="ARBA00022692"/>
    </source>
</evidence>
<evidence type="ECO:0000256" key="19">
    <source>
        <dbReference type="ARBA" id="ARBA00023422"/>
    </source>
</evidence>
<dbReference type="RefSeq" id="XP_020010535.1">
    <property type="nucleotide sequence ID" value="XM_020154946.1"/>
</dbReference>
<feature type="region of interest" description="Disordered" evidence="48">
    <location>
        <begin position="1418"/>
        <end position="1451"/>
    </location>
</feature>
<evidence type="ECO:0000256" key="35">
    <source>
        <dbReference type="ARBA" id="ARBA00048362"/>
    </source>
</evidence>
<comment type="catalytic activity">
    <reaction evidence="44">
        <text>1-hexadecanoyl-2-(9Z)-octadecenoyl-3-octadecanoyl-sn-glycerol + H2O = 1-hexadecanoyl-3-octadecanoyl-sn-glycerol + (9Z)-octadecenoate + H(+)</text>
        <dbReference type="Rhea" id="RHEA:41103"/>
        <dbReference type="ChEBI" id="CHEBI:15377"/>
        <dbReference type="ChEBI" id="CHEBI:15378"/>
        <dbReference type="ChEBI" id="CHEBI:30823"/>
        <dbReference type="ChEBI" id="CHEBI:77623"/>
        <dbReference type="ChEBI" id="CHEBI:77624"/>
    </reaction>
    <physiologicalReaction direction="left-to-right" evidence="44">
        <dbReference type="Rhea" id="RHEA:41104"/>
    </physiologicalReaction>
</comment>
<dbReference type="GO" id="GO:0006644">
    <property type="term" value="P:phospholipid metabolic process"/>
    <property type="evidence" value="ECO:0007669"/>
    <property type="project" value="TreeGrafter"/>
</dbReference>
<organism evidence="50">
    <name type="scientific">Castor canadensis</name>
    <name type="common">American beaver</name>
    <dbReference type="NCBI Taxonomy" id="51338"/>
    <lineage>
        <taxon>Eukaryota</taxon>
        <taxon>Metazoa</taxon>
        <taxon>Chordata</taxon>
        <taxon>Craniata</taxon>
        <taxon>Vertebrata</taxon>
        <taxon>Euteleostomi</taxon>
        <taxon>Mammalia</taxon>
        <taxon>Eutheria</taxon>
        <taxon>Euarchontoglires</taxon>
        <taxon>Glires</taxon>
        <taxon>Rodentia</taxon>
        <taxon>Castorimorpha</taxon>
        <taxon>Castoridae</taxon>
        <taxon>Castor</taxon>
    </lineage>
</organism>
<evidence type="ECO:0000256" key="21">
    <source>
        <dbReference type="ARBA" id="ARBA00031182"/>
    </source>
</evidence>
<comment type="catalytic activity">
    <reaction evidence="45">
        <text>1,2-dihexadecanoyl-sn-glycero-3-phosphocholine + 2 H2O = sn-glycerol 3-phosphocholine + 2 hexadecanoate + 2 H(+)</text>
        <dbReference type="Rhea" id="RHEA:40975"/>
        <dbReference type="ChEBI" id="CHEBI:7896"/>
        <dbReference type="ChEBI" id="CHEBI:15377"/>
        <dbReference type="ChEBI" id="CHEBI:15378"/>
        <dbReference type="ChEBI" id="CHEBI:16870"/>
        <dbReference type="ChEBI" id="CHEBI:72999"/>
    </reaction>
    <physiologicalReaction direction="left-to-right" evidence="45">
        <dbReference type="Rhea" id="RHEA:40976"/>
    </physiologicalReaction>
</comment>
<keyword evidence="9" id="KW-0732">Signal</keyword>
<evidence type="ECO:0000256" key="26">
    <source>
        <dbReference type="ARBA" id="ARBA00047363"/>
    </source>
</evidence>
<dbReference type="InterPro" id="IPR001087">
    <property type="entry name" value="GDSL"/>
</dbReference>
<evidence type="ECO:0000256" key="34">
    <source>
        <dbReference type="ARBA" id="ARBA00048227"/>
    </source>
</evidence>
<dbReference type="FunFam" id="3.40.50.1110:FF:000005">
    <property type="entry name" value="Phospholipase B1"/>
    <property type="match status" value="1"/>
</dbReference>
<comment type="catalytic activity">
    <reaction evidence="18">
        <text>1-hexadecanoyl-2-(9Z,12Z-octadecadienoyl)-sn-glycero-3-phosphocholine + H2O = (9Z,12Z)-octadecadienoate + 1-hexadecanoyl-sn-glycero-3-phosphocholine + H(+)</text>
        <dbReference type="Rhea" id="RHEA:40811"/>
        <dbReference type="ChEBI" id="CHEBI:15377"/>
        <dbReference type="ChEBI" id="CHEBI:15378"/>
        <dbReference type="ChEBI" id="CHEBI:30245"/>
        <dbReference type="ChEBI" id="CHEBI:72998"/>
        <dbReference type="ChEBI" id="CHEBI:73002"/>
    </reaction>
    <physiologicalReaction direction="left-to-right" evidence="18">
        <dbReference type="Rhea" id="RHEA:40812"/>
    </physiologicalReaction>
</comment>
<evidence type="ECO:0000256" key="33">
    <source>
        <dbReference type="ARBA" id="ARBA00048192"/>
    </source>
</evidence>
<evidence type="ECO:0000256" key="41">
    <source>
        <dbReference type="ARBA" id="ARBA00048699"/>
    </source>
</evidence>
<comment type="catalytic activity">
    <reaction evidence="34">
        <text>1,2-dihexadecanoyl-sn-glycero-3-phosphocholine + H2O = 1-hexadecanoyl-sn-glycero-3-phosphocholine + hexadecanoate + H(+)</text>
        <dbReference type="Rhea" id="RHEA:41223"/>
        <dbReference type="ChEBI" id="CHEBI:7896"/>
        <dbReference type="ChEBI" id="CHEBI:15377"/>
        <dbReference type="ChEBI" id="CHEBI:15378"/>
        <dbReference type="ChEBI" id="CHEBI:72998"/>
        <dbReference type="ChEBI" id="CHEBI:72999"/>
    </reaction>
    <physiologicalReaction direction="left-to-right" evidence="34">
        <dbReference type="Rhea" id="RHEA:41224"/>
    </physiologicalReaction>
</comment>
<evidence type="ECO:0000256" key="40">
    <source>
        <dbReference type="ARBA" id="ARBA00048656"/>
    </source>
</evidence>
<dbReference type="PANTHER" id="PTHR21325">
    <property type="entry name" value="PHOSPHOLIPASE B, PLB1"/>
    <property type="match status" value="1"/>
</dbReference>
<evidence type="ECO:0000256" key="29">
    <source>
        <dbReference type="ARBA" id="ARBA00048011"/>
    </source>
</evidence>
<reference evidence="50" key="1">
    <citation type="submission" date="2025-08" db="UniProtKB">
        <authorList>
            <consortium name="RefSeq"/>
        </authorList>
    </citation>
    <scope>IDENTIFICATION</scope>
    <source>
        <tissue evidence="50">Leukocyte</tissue>
    </source>
</reference>
<evidence type="ECO:0000256" key="43">
    <source>
        <dbReference type="ARBA" id="ARBA00048872"/>
    </source>
</evidence>
<feature type="compositionally biased region" description="Basic residues" evidence="48">
    <location>
        <begin position="1437"/>
        <end position="1451"/>
    </location>
</feature>
<evidence type="ECO:0000256" key="42">
    <source>
        <dbReference type="ARBA" id="ARBA00048869"/>
    </source>
</evidence>
<evidence type="ECO:0000256" key="23">
    <source>
        <dbReference type="ARBA" id="ARBA00033022"/>
    </source>
</evidence>
<comment type="catalytic activity">
    <reaction evidence="39">
        <text>1-hexadecanoyl-2-(9Z-octadecenoyl)-sn-glycero-3-phosphoethanolamine + H2O = 1-hexadecanoyl-sn-glycero-3-phosphoethanolamine + (9Z)-octadecenoate + H(+)</text>
        <dbReference type="Rhea" id="RHEA:40911"/>
        <dbReference type="ChEBI" id="CHEBI:15377"/>
        <dbReference type="ChEBI" id="CHEBI:15378"/>
        <dbReference type="ChEBI" id="CHEBI:30823"/>
        <dbReference type="ChEBI" id="CHEBI:73004"/>
        <dbReference type="ChEBI" id="CHEBI:73007"/>
    </reaction>
    <physiologicalReaction direction="left-to-right" evidence="39">
        <dbReference type="Rhea" id="RHEA:40912"/>
    </physiologicalReaction>
</comment>
<evidence type="ECO:0000256" key="10">
    <source>
        <dbReference type="ARBA" id="ARBA00022737"/>
    </source>
</evidence>
<comment type="catalytic activity">
    <reaction evidence="17">
        <text>a triacylglycerol + H2O = a diacylglycerol + a fatty acid + H(+)</text>
        <dbReference type="Rhea" id="RHEA:12044"/>
        <dbReference type="ChEBI" id="CHEBI:15377"/>
        <dbReference type="ChEBI" id="CHEBI:15378"/>
        <dbReference type="ChEBI" id="CHEBI:17855"/>
        <dbReference type="ChEBI" id="CHEBI:18035"/>
        <dbReference type="ChEBI" id="CHEBI:28868"/>
        <dbReference type="EC" id="3.1.1.3"/>
    </reaction>
    <physiologicalReaction direction="left-to-right" evidence="17">
        <dbReference type="Rhea" id="RHEA:12045"/>
    </physiologicalReaction>
</comment>
<comment type="function">
    <text evidence="24">Calcium-independent membrane-associated phospholipase that catalyzes complete diacylation of phospholipids by hydrolyzing both sn-1 and sn-2 fatty acyl chains attached to the glycerol backbone (phospholipase B activity). Has dual phospholipase and lysophospholipase activities toward diacylphospholipids. Preferentially cleaves sn-2 ester bonds over sn-1 bonds. Acts as a lipase toward glycerolipid substrates. Hydrolyzes fatty acyl chains of diacylglycerols with preference for the sn-2 position and of triacylglycerols with not positional selectivity. May also hydrolyze long chain retinyl esters such as retinyl palmitate. May contribute to digestion of dietary phospholipids, glycerolipids and retinoids, facilitating lipid absorption at the brush border.</text>
</comment>
<comment type="catalytic activity">
    <reaction evidence="19">
        <text>a 1,2-diacyl-sn-glycero-3-phosphocholine + H2O = a 1-acyl-sn-glycero-3-phosphocholine + a fatty acid + H(+)</text>
        <dbReference type="Rhea" id="RHEA:15801"/>
        <dbReference type="ChEBI" id="CHEBI:15377"/>
        <dbReference type="ChEBI" id="CHEBI:15378"/>
        <dbReference type="ChEBI" id="CHEBI:28868"/>
        <dbReference type="ChEBI" id="CHEBI:57643"/>
        <dbReference type="ChEBI" id="CHEBI:58168"/>
        <dbReference type="EC" id="3.1.1.4"/>
    </reaction>
    <physiologicalReaction direction="left-to-right" evidence="19">
        <dbReference type="Rhea" id="RHEA:15802"/>
    </physiologicalReaction>
</comment>
<evidence type="ECO:0000256" key="12">
    <source>
        <dbReference type="ARBA" id="ARBA00022989"/>
    </source>
</evidence>
<comment type="catalytic activity">
    <reaction evidence="37">
        <text>1,2,3-tri-(9Z-octadecenoyl)-glycerol + H2O = di-(9Z)-octadecenoylglycerol + (9Z)-octadecenoate + H(+)</text>
        <dbReference type="Rhea" id="RHEA:38575"/>
        <dbReference type="ChEBI" id="CHEBI:15377"/>
        <dbReference type="ChEBI" id="CHEBI:15378"/>
        <dbReference type="ChEBI" id="CHEBI:30823"/>
        <dbReference type="ChEBI" id="CHEBI:53753"/>
        <dbReference type="ChEBI" id="CHEBI:75945"/>
    </reaction>
    <physiologicalReaction direction="left-to-right" evidence="37">
        <dbReference type="Rhea" id="RHEA:38576"/>
    </physiologicalReaction>
</comment>
<feature type="compositionally biased region" description="Basic and acidic residues" evidence="48">
    <location>
        <begin position="1425"/>
        <end position="1436"/>
    </location>
</feature>
<accession>A0A8B7TYT6</accession>
<gene>
    <name evidence="50" type="primary">Plb1</name>
</gene>
<dbReference type="Gene3D" id="3.40.50.1110">
    <property type="entry name" value="SGNH hydrolase"/>
    <property type="match status" value="3"/>
</dbReference>